<evidence type="ECO:0000313" key="7">
    <source>
        <dbReference type="Proteomes" id="UP000244069"/>
    </source>
</evidence>
<dbReference type="PANTHER" id="PTHR30537">
    <property type="entry name" value="HTH-TYPE TRANSCRIPTIONAL REGULATOR"/>
    <property type="match status" value="1"/>
</dbReference>
<evidence type="ECO:0000256" key="2">
    <source>
        <dbReference type="ARBA" id="ARBA00023015"/>
    </source>
</evidence>
<dbReference type="SUPFAM" id="SSF46785">
    <property type="entry name" value="Winged helix' DNA-binding domain"/>
    <property type="match status" value="1"/>
</dbReference>
<dbReference type="Gene3D" id="3.40.190.10">
    <property type="entry name" value="Periplasmic binding protein-like II"/>
    <property type="match status" value="2"/>
</dbReference>
<proteinExistence type="inferred from homology"/>
<gene>
    <name evidence="6" type="ORF">C8N44_11547</name>
</gene>
<dbReference type="PANTHER" id="PTHR30537:SF74">
    <property type="entry name" value="HTH-TYPE TRANSCRIPTIONAL REGULATOR TRPI"/>
    <property type="match status" value="1"/>
</dbReference>
<dbReference type="Proteomes" id="UP000244069">
    <property type="component" value="Unassembled WGS sequence"/>
</dbReference>
<name>A0A2T6ASB5_9RHOB</name>
<reference evidence="6 7" key="1">
    <citation type="submission" date="2018-04" db="EMBL/GenBank/DDBJ databases">
        <title>Genomic Encyclopedia of Archaeal and Bacterial Type Strains, Phase II (KMG-II): from individual species to whole genera.</title>
        <authorList>
            <person name="Goeker M."/>
        </authorList>
    </citation>
    <scope>NUCLEOTIDE SEQUENCE [LARGE SCALE GENOMIC DNA]</scope>
    <source>
        <strain evidence="6 7">DSM 29329</strain>
    </source>
</reference>
<feature type="domain" description="HTH lysR-type" evidence="5">
    <location>
        <begin position="6"/>
        <end position="63"/>
    </location>
</feature>
<evidence type="ECO:0000256" key="3">
    <source>
        <dbReference type="ARBA" id="ARBA00023125"/>
    </source>
</evidence>
<dbReference type="CDD" id="cd08432">
    <property type="entry name" value="PBP2_GcdR_TrpI_HvrB_AmpR_like"/>
    <property type="match status" value="1"/>
</dbReference>
<dbReference type="Pfam" id="PF03466">
    <property type="entry name" value="LysR_substrate"/>
    <property type="match status" value="1"/>
</dbReference>
<keyword evidence="2" id="KW-0805">Transcription regulation</keyword>
<dbReference type="PRINTS" id="PR00039">
    <property type="entry name" value="HTHLYSR"/>
</dbReference>
<dbReference type="GO" id="GO:0043565">
    <property type="term" value="F:sequence-specific DNA binding"/>
    <property type="evidence" value="ECO:0007669"/>
    <property type="project" value="TreeGrafter"/>
</dbReference>
<dbReference type="PROSITE" id="PS50931">
    <property type="entry name" value="HTH_LYSR"/>
    <property type="match status" value="1"/>
</dbReference>
<dbReference type="GO" id="GO:0006351">
    <property type="term" value="P:DNA-templated transcription"/>
    <property type="evidence" value="ECO:0007669"/>
    <property type="project" value="TreeGrafter"/>
</dbReference>
<dbReference type="FunFam" id="1.10.10.10:FF:000038">
    <property type="entry name" value="Glycine cleavage system transcriptional activator"/>
    <property type="match status" value="1"/>
</dbReference>
<dbReference type="AlphaFoldDB" id="A0A2T6ASB5"/>
<comment type="similarity">
    <text evidence="1">Belongs to the LysR transcriptional regulatory family.</text>
</comment>
<organism evidence="6 7">
    <name type="scientific">Allosediminivita pacifica</name>
    <dbReference type="NCBI Taxonomy" id="1267769"/>
    <lineage>
        <taxon>Bacteria</taxon>
        <taxon>Pseudomonadati</taxon>
        <taxon>Pseudomonadota</taxon>
        <taxon>Alphaproteobacteria</taxon>
        <taxon>Rhodobacterales</taxon>
        <taxon>Paracoccaceae</taxon>
        <taxon>Allosediminivita</taxon>
    </lineage>
</organism>
<dbReference type="InterPro" id="IPR036388">
    <property type="entry name" value="WH-like_DNA-bd_sf"/>
</dbReference>
<dbReference type="InterPro" id="IPR058163">
    <property type="entry name" value="LysR-type_TF_proteobact-type"/>
</dbReference>
<keyword evidence="3 6" id="KW-0238">DNA-binding</keyword>
<protein>
    <submittedName>
        <fullName evidence="6">DNA-binding transcriptional LysR family regulator</fullName>
    </submittedName>
</protein>
<dbReference type="Gene3D" id="1.10.10.10">
    <property type="entry name" value="Winged helix-like DNA-binding domain superfamily/Winged helix DNA-binding domain"/>
    <property type="match status" value="1"/>
</dbReference>
<keyword evidence="7" id="KW-1185">Reference proteome</keyword>
<keyword evidence="4" id="KW-0804">Transcription</keyword>
<sequence>MRRFLPSLSALQAFEAAARHLSFTRAAEDLMLTQSGISRHINHLETQLGVRLFERTGSRLVLTDAGRVYAEEVRQNLDRLEEISIDAVRGRKASMSLMLGAPSALAARWLMPRLPRFAKAFPGLPVEVLDLRDGAEADTGKLDIAITRGVDAWGEMRARPLFREQLAVVASPGLMREIGPVGELLDCNRVPTLQNARRPSLWLAWLRASGVRYEGAIQGMRFSRNEMLIRGAVEGLGMAVVPWHYVTRELEEGSLVLPFGAPVPSGETYWIAIPETRAHRPELQAVRDWLLGEARSAAAGCASTASA</sequence>
<dbReference type="SUPFAM" id="SSF53850">
    <property type="entry name" value="Periplasmic binding protein-like II"/>
    <property type="match status" value="1"/>
</dbReference>
<dbReference type="InterPro" id="IPR005119">
    <property type="entry name" value="LysR_subst-bd"/>
</dbReference>
<dbReference type="InterPro" id="IPR000847">
    <property type="entry name" value="LysR_HTH_N"/>
</dbReference>
<evidence type="ECO:0000259" key="5">
    <source>
        <dbReference type="PROSITE" id="PS50931"/>
    </source>
</evidence>
<evidence type="ECO:0000256" key="1">
    <source>
        <dbReference type="ARBA" id="ARBA00009437"/>
    </source>
</evidence>
<dbReference type="Pfam" id="PF00126">
    <property type="entry name" value="HTH_1"/>
    <property type="match status" value="1"/>
</dbReference>
<dbReference type="GO" id="GO:0003700">
    <property type="term" value="F:DNA-binding transcription factor activity"/>
    <property type="evidence" value="ECO:0007669"/>
    <property type="project" value="InterPro"/>
</dbReference>
<evidence type="ECO:0000313" key="6">
    <source>
        <dbReference type="EMBL" id="PTX46680.1"/>
    </source>
</evidence>
<evidence type="ECO:0000256" key="4">
    <source>
        <dbReference type="ARBA" id="ARBA00023163"/>
    </source>
</evidence>
<dbReference type="EMBL" id="QBKN01000015">
    <property type="protein sequence ID" value="PTX46680.1"/>
    <property type="molecule type" value="Genomic_DNA"/>
</dbReference>
<comment type="caution">
    <text evidence="6">The sequence shown here is derived from an EMBL/GenBank/DDBJ whole genome shotgun (WGS) entry which is preliminary data.</text>
</comment>
<dbReference type="RefSeq" id="WP_170121086.1">
    <property type="nucleotide sequence ID" value="NZ_BMEZ01000016.1"/>
</dbReference>
<dbReference type="InterPro" id="IPR036390">
    <property type="entry name" value="WH_DNA-bd_sf"/>
</dbReference>
<accession>A0A2T6ASB5</accession>